<evidence type="ECO:0000259" key="4">
    <source>
        <dbReference type="SMART" id="SM00322"/>
    </source>
</evidence>
<accession>A0A9I9DJI2</accession>
<evidence type="ECO:0000256" key="2">
    <source>
        <dbReference type="PROSITE-ProRule" id="PRU00117"/>
    </source>
</evidence>
<feature type="domain" description="K Homology" evidence="4">
    <location>
        <begin position="58"/>
        <end position="139"/>
    </location>
</feature>
<dbReference type="Gramene" id="MELO3C019371.2.1">
    <property type="protein sequence ID" value="MELO3C019371.2.1"/>
    <property type="gene ID" value="MELO3C019371.2"/>
</dbReference>
<feature type="compositionally biased region" description="Polar residues" evidence="3">
    <location>
        <begin position="562"/>
        <end position="572"/>
    </location>
</feature>
<organism evidence="5">
    <name type="scientific">Cucumis melo</name>
    <name type="common">Muskmelon</name>
    <dbReference type="NCBI Taxonomy" id="3656"/>
    <lineage>
        <taxon>Eukaryota</taxon>
        <taxon>Viridiplantae</taxon>
        <taxon>Streptophyta</taxon>
        <taxon>Embryophyta</taxon>
        <taxon>Tracheophyta</taxon>
        <taxon>Spermatophyta</taxon>
        <taxon>Magnoliopsida</taxon>
        <taxon>eudicotyledons</taxon>
        <taxon>Gunneridae</taxon>
        <taxon>Pentapetalae</taxon>
        <taxon>rosids</taxon>
        <taxon>fabids</taxon>
        <taxon>Cucurbitales</taxon>
        <taxon>Cucurbitaceae</taxon>
        <taxon>Benincaseae</taxon>
        <taxon>Cucumis</taxon>
    </lineage>
</organism>
<feature type="region of interest" description="Disordered" evidence="3">
    <location>
        <begin position="252"/>
        <end position="308"/>
    </location>
</feature>
<evidence type="ECO:0000256" key="3">
    <source>
        <dbReference type="SAM" id="MobiDB-lite"/>
    </source>
</evidence>
<dbReference type="InterPro" id="IPR004088">
    <property type="entry name" value="KH_dom_type_1"/>
</dbReference>
<dbReference type="SUPFAM" id="SSF54791">
    <property type="entry name" value="Eukaryotic type KH-domain (KH-domain type I)"/>
    <property type="match status" value="5"/>
</dbReference>
<dbReference type="GO" id="GO:0010286">
    <property type="term" value="P:heat acclimation"/>
    <property type="evidence" value="ECO:0007669"/>
    <property type="project" value="EnsemblPlants"/>
</dbReference>
<dbReference type="Gene3D" id="3.30.1370.10">
    <property type="entry name" value="K Homology domain, type 1"/>
    <property type="match status" value="3"/>
</dbReference>
<dbReference type="GO" id="GO:0031053">
    <property type="term" value="P:primary miRNA processing"/>
    <property type="evidence" value="ECO:0007669"/>
    <property type="project" value="EnsemblPlants"/>
</dbReference>
<dbReference type="SMART" id="SM00322">
    <property type="entry name" value="KH"/>
    <property type="match status" value="5"/>
</dbReference>
<keyword evidence="2" id="KW-0694">RNA-binding</keyword>
<feature type="domain" description="K Homology" evidence="4">
    <location>
        <begin position="174"/>
        <end position="250"/>
    </location>
</feature>
<feature type="compositionally biased region" description="Low complexity" evidence="3">
    <location>
        <begin position="28"/>
        <end position="38"/>
    </location>
</feature>
<dbReference type="InterPro" id="IPR004087">
    <property type="entry name" value="KH_dom"/>
</dbReference>
<dbReference type="PROSITE" id="PS50084">
    <property type="entry name" value="KH_TYPE_1"/>
    <property type="match status" value="4"/>
</dbReference>
<keyword evidence="1" id="KW-0677">Repeat</keyword>
<feature type="region of interest" description="Disordered" evidence="3">
    <location>
        <begin position="559"/>
        <end position="585"/>
    </location>
</feature>
<name>A0A9I9DJI2_CUCME</name>
<dbReference type="GO" id="GO:0010445">
    <property type="term" value="C:nuclear dicing body"/>
    <property type="evidence" value="ECO:0007669"/>
    <property type="project" value="EnsemblPlants"/>
</dbReference>
<proteinExistence type="predicted"/>
<dbReference type="Gene3D" id="3.30.310.210">
    <property type="match status" value="1"/>
</dbReference>
<dbReference type="AlphaFoldDB" id="A0A9I9DJI2"/>
<feature type="compositionally biased region" description="Polar residues" evidence="3">
    <location>
        <begin position="297"/>
        <end position="308"/>
    </location>
</feature>
<dbReference type="CDD" id="cd22460">
    <property type="entry name" value="KH-I_PEPPER_rpt2_like"/>
    <property type="match status" value="1"/>
</dbReference>
<evidence type="ECO:0000256" key="1">
    <source>
        <dbReference type="ARBA" id="ARBA00022737"/>
    </source>
</evidence>
<dbReference type="SMR" id="A0A9I9DJI2"/>
<evidence type="ECO:0000313" key="5">
    <source>
        <dbReference type="EnsemblPlants" id="MELO3C019371.2.1"/>
    </source>
</evidence>
<feature type="region of interest" description="Disordered" evidence="3">
    <location>
        <begin position="16"/>
        <end position="51"/>
    </location>
</feature>
<dbReference type="EnsemblPlants" id="MELO3C019371.2.1">
    <property type="protein sequence ID" value="MELO3C019371.2.1"/>
    <property type="gene ID" value="MELO3C019371.2"/>
</dbReference>
<protein>
    <recommendedName>
        <fullName evidence="4">K Homology domain-containing protein</fullName>
    </recommendedName>
</protein>
<feature type="domain" description="K Homology" evidence="4">
    <location>
        <begin position="416"/>
        <end position="481"/>
    </location>
</feature>
<dbReference type="GO" id="GO:0070878">
    <property type="term" value="F:primary miRNA binding"/>
    <property type="evidence" value="ECO:0007669"/>
    <property type="project" value="EnsemblPlants"/>
</dbReference>
<sequence>MEKSRSKRNYYYDHQDFDSESMGRTRPRYNNNHYPNNNYRHRGNAVRPSKPQDQSLMVTTTYRILCHDAKAGGVIGKSGSIIKSIRQHTGAWINVHELVPGDEERIIEISDTRRRDPEGRMPSFSPAQEALFLIHERILESEMSPGFNGMGYGPEDEEDDYGGVRGGGGSGCGGRVATRLVVSRMHVGCLLGKGGKIIEQMRMETKTQIRILPRDHNLPRCISMSEEIVQIVGDTNAVKKAIAIVSSRLRESQHRDRSHFHGRLHSPERIFPPDDDYVPHNARRLPMDGRPFRPRMSASNSRGNDYSNRQSNFMVEPGAAPVNDNMMPFYGEDLVFRILCPIEKIDSVIGESNGIIELLRNDVGVDIKVSDPVTGSNEQILIISSDEGPDDELFPAQEALLHIQTRIVDLVPDKENIVTTRLLVPSSDIGCLEGRDGSLLEMKRLTGANVHIVPREDLPMFVSGADELVQLRRMIIGDIKAARDALVELTSRLRNCLYKEPFQKDASPQVSVQSTMVSLGLEESSSNNNAAAREVHSGNDSASTAFQNVQPFGTAQLLKETGGSSNETGTQNENDRREDLPSGLNRSITVHSPLRIPVPLVTRSTLEVVIPEPAVPKLITKSKNKLAQISELSGANVMLVEDRPDVTQKIIQISGTPEQAERAQSLLQGFILSCAIRERWKLLESHTRRRSKINHCHFLPLRIEANPRISPALNFRPPFQVVARKQRNGEVSGRRVWRRRKLTKKDDMSIYKMDRIPFLEEQVRRVKEQGKLITMDIERLLLSEDNRFDFVNEVAAEAKEYVESNRDEYGGSKKAILHVLSNRVNDAGFYRPDAYAEDDPFKPGPHYLKQEFT</sequence>
<reference evidence="5" key="1">
    <citation type="submission" date="2023-03" db="UniProtKB">
        <authorList>
            <consortium name="EnsemblPlants"/>
        </authorList>
    </citation>
    <scope>IDENTIFICATION</scope>
</reference>
<dbReference type="GO" id="GO:0006970">
    <property type="term" value="P:response to osmotic stress"/>
    <property type="evidence" value="ECO:0007669"/>
    <property type="project" value="EnsemblPlants"/>
</dbReference>
<dbReference type="Pfam" id="PF00013">
    <property type="entry name" value="KH_1"/>
    <property type="match status" value="3"/>
</dbReference>
<feature type="domain" description="K Homology" evidence="4">
    <location>
        <begin position="332"/>
        <end position="405"/>
    </location>
</feature>
<dbReference type="InterPro" id="IPR036612">
    <property type="entry name" value="KH_dom_type_1_sf"/>
</dbReference>
<dbReference type="CDD" id="cd22459">
    <property type="entry name" value="KH-I_PEPPER_rpt1_like"/>
    <property type="match status" value="2"/>
</dbReference>
<feature type="domain" description="K Homology" evidence="4">
    <location>
        <begin position="602"/>
        <end position="672"/>
    </location>
</feature>
<dbReference type="GO" id="GO:0009867">
    <property type="term" value="P:jasmonic acid mediated signaling pathway"/>
    <property type="evidence" value="ECO:0007669"/>
    <property type="project" value="EnsemblPlants"/>
</dbReference>
<dbReference type="GO" id="GO:1900150">
    <property type="term" value="P:regulation of defense response to fungus"/>
    <property type="evidence" value="ECO:0007669"/>
    <property type="project" value="EnsemblPlants"/>
</dbReference>
<dbReference type="PANTHER" id="PTHR10288">
    <property type="entry name" value="KH DOMAIN CONTAINING RNA BINDING PROTEIN"/>
    <property type="match status" value="1"/>
</dbReference>